<dbReference type="InterPro" id="IPR036396">
    <property type="entry name" value="Cyt_P450_sf"/>
</dbReference>
<keyword evidence="6" id="KW-1133">Transmembrane helix</keyword>
<dbReference type="PANTHER" id="PTHR47955">
    <property type="entry name" value="CYTOCHROME P450 FAMILY 71 PROTEIN"/>
    <property type="match status" value="1"/>
</dbReference>
<evidence type="ECO:0000256" key="6">
    <source>
        <dbReference type="SAM" id="Phobius"/>
    </source>
</evidence>
<dbReference type="PROSITE" id="PS00086">
    <property type="entry name" value="CYTOCHROME_P450"/>
    <property type="match status" value="1"/>
</dbReference>
<evidence type="ECO:0000313" key="7">
    <source>
        <dbReference type="EMBL" id="KAK9926776.1"/>
    </source>
</evidence>
<gene>
    <name evidence="7" type="ORF">M0R45_023989</name>
</gene>
<dbReference type="GO" id="GO:0004497">
    <property type="term" value="F:monooxygenase activity"/>
    <property type="evidence" value="ECO:0007669"/>
    <property type="project" value="UniProtKB-KW"/>
</dbReference>
<dbReference type="SUPFAM" id="SSF48264">
    <property type="entry name" value="Cytochrome P450"/>
    <property type="match status" value="1"/>
</dbReference>
<dbReference type="PRINTS" id="PR00463">
    <property type="entry name" value="EP450I"/>
</dbReference>
<keyword evidence="8" id="KW-1185">Reference proteome</keyword>
<feature type="transmembrane region" description="Helical" evidence="6">
    <location>
        <begin position="6"/>
        <end position="29"/>
    </location>
</feature>
<keyword evidence="3 4" id="KW-0408">Iron</keyword>
<evidence type="ECO:0000256" key="5">
    <source>
        <dbReference type="RuleBase" id="RU000461"/>
    </source>
</evidence>
<evidence type="ECO:0000256" key="1">
    <source>
        <dbReference type="ARBA" id="ARBA00010617"/>
    </source>
</evidence>
<dbReference type="GO" id="GO:0020037">
    <property type="term" value="F:heme binding"/>
    <property type="evidence" value="ECO:0007669"/>
    <property type="project" value="InterPro"/>
</dbReference>
<comment type="caution">
    <text evidence="7">The sequence shown here is derived from an EMBL/GenBank/DDBJ whole genome shotgun (WGS) entry which is preliminary data.</text>
</comment>
<dbReference type="AlphaFoldDB" id="A0AAW1WPV1"/>
<keyword evidence="5" id="KW-0503">Monooxygenase</keyword>
<keyword evidence="6" id="KW-0472">Membrane</keyword>
<reference evidence="7 8" key="1">
    <citation type="journal article" date="2023" name="G3 (Bethesda)">
        <title>A chromosome-length genome assembly and annotation of blackberry (Rubus argutus, cv. 'Hillquist').</title>
        <authorList>
            <person name="Bruna T."/>
            <person name="Aryal R."/>
            <person name="Dudchenko O."/>
            <person name="Sargent D.J."/>
            <person name="Mead D."/>
            <person name="Buti M."/>
            <person name="Cavallini A."/>
            <person name="Hytonen T."/>
            <person name="Andres J."/>
            <person name="Pham M."/>
            <person name="Weisz D."/>
            <person name="Mascagni F."/>
            <person name="Usai G."/>
            <person name="Natali L."/>
            <person name="Bassil N."/>
            <person name="Fernandez G.E."/>
            <person name="Lomsadze A."/>
            <person name="Armour M."/>
            <person name="Olukolu B."/>
            <person name="Poorten T."/>
            <person name="Britton C."/>
            <person name="Davik J."/>
            <person name="Ashrafi H."/>
            <person name="Aiden E.L."/>
            <person name="Borodovsky M."/>
            <person name="Worthington M."/>
        </authorList>
    </citation>
    <scope>NUCLEOTIDE SEQUENCE [LARGE SCALE GENOMIC DNA]</scope>
    <source>
        <strain evidence="7">PI 553951</strain>
    </source>
</reference>
<protein>
    <submittedName>
        <fullName evidence="7">Uncharacterized protein</fullName>
    </submittedName>
</protein>
<evidence type="ECO:0000313" key="8">
    <source>
        <dbReference type="Proteomes" id="UP001457282"/>
    </source>
</evidence>
<keyword evidence="5" id="KW-0560">Oxidoreductase</keyword>
<dbReference type="InterPro" id="IPR002401">
    <property type="entry name" value="Cyt_P450_E_grp-I"/>
</dbReference>
<proteinExistence type="inferred from homology"/>
<evidence type="ECO:0000256" key="2">
    <source>
        <dbReference type="ARBA" id="ARBA00022723"/>
    </source>
</evidence>
<evidence type="ECO:0000256" key="3">
    <source>
        <dbReference type="ARBA" id="ARBA00023004"/>
    </source>
</evidence>
<dbReference type="PANTHER" id="PTHR47955:SF15">
    <property type="entry name" value="CYTOCHROME P450 71A2-LIKE"/>
    <property type="match status" value="1"/>
</dbReference>
<keyword evidence="4 5" id="KW-0349">Heme</keyword>
<comment type="similarity">
    <text evidence="1 5">Belongs to the cytochrome P450 family.</text>
</comment>
<dbReference type="GO" id="GO:0005506">
    <property type="term" value="F:iron ion binding"/>
    <property type="evidence" value="ECO:0007669"/>
    <property type="project" value="InterPro"/>
</dbReference>
<dbReference type="EMBL" id="JBEDUW010000005">
    <property type="protein sequence ID" value="KAK9926776.1"/>
    <property type="molecule type" value="Genomic_DNA"/>
</dbReference>
<evidence type="ECO:0000256" key="4">
    <source>
        <dbReference type="PIRSR" id="PIRSR602401-1"/>
    </source>
</evidence>
<feature type="binding site" description="axial binding residue" evidence="4">
    <location>
        <position position="453"/>
    </location>
    <ligand>
        <name>heme</name>
        <dbReference type="ChEBI" id="CHEBI:30413"/>
    </ligand>
    <ligandPart>
        <name>Fe</name>
        <dbReference type="ChEBI" id="CHEBI:18248"/>
    </ligandPart>
</feature>
<dbReference type="CDD" id="cd11072">
    <property type="entry name" value="CYP71-like"/>
    <property type="match status" value="1"/>
</dbReference>
<dbReference type="Pfam" id="PF00067">
    <property type="entry name" value="p450"/>
    <property type="match status" value="1"/>
</dbReference>
<name>A0AAW1WPV1_RUBAR</name>
<keyword evidence="2 4" id="KW-0479">Metal-binding</keyword>
<dbReference type="Proteomes" id="UP001457282">
    <property type="component" value="Unassembled WGS sequence"/>
</dbReference>
<keyword evidence="6" id="KW-0812">Transmembrane</keyword>
<comment type="cofactor">
    <cofactor evidence="4">
        <name>heme</name>
        <dbReference type="ChEBI" id="CHEBI:30413"/>
    </cofactor>
</comment>
<dbReference type="InterPro" id="IPR017972">
    <property type="entry name" value="Cyt_P450_CS"/>
</dbReference>
<sequence length="512" mass="57659">MEQPAMLSTLFTCAFPFVFFTIFFIRWLFPVTTTTQKRLPPSPPWLPIVGNLHQLGLHPHRSLQRLAQRHGPLMLLHIGVRPVLIVSSSDDARDIMKTHDLIFSNRPKLTISDRLLYQGKDVAAAPYGEYWRKVRSICVLQLLSNKRIQSFRAQREEEVALLVQDVKHSALLSLPVNLSQLFASLTLDVICRVAFGRKYIESGEGGRKFKEMLGEFMRLLGGFYMGDFIPWLAWVDRINGSDAKVKKIAEEFDKFLDVVVDEHIGALKMKGGTSVEDEEGKDFVDVLLEVQNSGVAGSSIDRDSIKGIILDIFSGGTDTTYTVLEWAMAEILRHPRVCGKLQNEVMGIAKGKPDITESDLDKMHYLKAVIKETLRLHPPIPLLSRESTEEVKIMGYDIAARTMVYINAWAIGRDPSEWDEPEEFRPERFVNSSVDVKGHDFQLLPFGAGRRGCPGILFAMITNELVLANIVHKFDWELPAGTSAEDMNMTECSGVVAHRKVPLVAVPKPRSF</sequence>
<dbReference type="PRINTS" id="PR00385">
    <property type="entry name" value="P450"/>
</dbReference>
<dbReference type="Gene3D" id="1.10.630.10">
    <property type="entry name" value="Cytochrome P450"/>
    <property type="match status" value="1"/>
</dbReference>
<dbReference type="InterPro" id="IPR001128">
    <property type="entry name" value="Cyt_P450"/>
</dbReference>
<dbReference type="FunFam" id="1.10.630.10:FF:000011">
    <property type="entry name" value="Cytochrome P450 83B1"/>
    <property type="match status" value="1"/>
</dbReference>
<dbReference type="GO" id="GO:0016705">
    <property type="term" value="F:oxidoreductase activity, acting on paired donors, with incorporation or reduction of molecular oxygen"/>
    <property type="evidence" value="ECO:0007669"/>
    <property type="project" value="InterPro"/>
</dbReference>
<accession>A0AAW1WPV1</accession>
<organism evidence="7 8">
    <name type="scientific">Rubus argutus</name>
    <name type="common">Southern blackberry</name>
    <dbReference type="NCBI Taxonomy" id="59490"/>
    <lineage>
        <taxon>Eukaryota</taxon>
        <taxon>Viridiplantae</taxon>
        <taxon>Streptophyta</taxon>
        <taxon>Embryophyta</taxon>
        <taxon>Tracheophyta</taxon>
        <taxon>Spermatophyta</taxon>
        <taxon>Magnoliopsida</taxon>
        <taxon>eudicotyledons</taxon>
        <taxon>Gunneridae</taxon>
        <taxon>Pentapetalae</taxon>
        <taxon>rosids</taxon>
        <taxon>fabids</taxon>
        <taxon>Rosales</taxon>
        <taxon>Rosaceae</taxon>
        <taxon>Rosoideae</taxon>
        <taxon>Rosoideae incertae sedis</taxon>
        <taxon>Rubus</taxon>
    </lineage>
</organism>